<dbReference type="Pfam" id="PF24805">
    <property type="entry name" value="EIF3I"/>
    <property type="match status" value="1"/>
</dbReference>
<organism evidence="9 11">
    <name type="scientific">Didymodactylos carnosus</name>
    <dbReference type="NCBI Taxonomy" id="1234261"/>
    <lineage>
        <taxon>Eukaryota</taxon>
        <taxon>Metazoa</taxon>
        <taxon>Spiralia</taxon>
        <taxon>Gnathifera</taxon>
        <taxon>Rotifera</taxon>
        <taxon>Eurotatoria</taxon>
        <taxon>Bdelloidea</taxon>
        <taxon>Philodinida</taxon>
        <taxon>Philodinidae</taxon>
        <taxon>Didymodactylos</taxon>
    </lineage>
</organism>
<dbReference type="AlphaFoldDB" id="A0A8S2D406"/>
<reference evidence="9" key="1">
    <citation type="submission" date="2021-02" db="EMBL/GenBank/DDBJ databases">
        <authorList>
            <person name="Nowell W R."/>
        </authorList>
    </citation>
    <scope>NUCLEOTIDE SEQUENCE</scope>
</reference>
<dbReference type="GO" id="GO:0003743">
    <property type="term" value="F:translation initiation factor activity"/>
    <property type="evidence" value="ECO:0007669"/>
    <property type="project" value="UniProtKB-KW"/>
</dbReference>
<dbReference type="EMBL" id="CAJOBA010002753">
    <property type="protein sequence ID" value="CAF3658242.1"/>
    <property type="molecule type" value="Genomic_DNA"/>
</dbReference>
<dbReference type="SMART" id="SM00320">
    <property type="entry name" value="WD40"/>
    <property type="match status" value="5"/>
</dbReference>
<gene>
    <name evidence="9" type="ORF">OVA965_LOCUS8256</name>
    <name evidence="10" type="ORF">TMI583_LOCUS8252</name>
</gene>
<keyword evidence="3 8" id="KW-0853">WD repeat</keyword>
<feature type="repeat" description="WD" evidence="8">
    <location>
        <begin position="12"/>
        <end position="43"/>
    </location>
</feature>
<evidence type="ECO:0000256" key="5">
    <source>
        <dbReference type="ARBA" id="ARBA00022917"/>
    </source>
</evidence>
<evidence type="ECO:0000256" key="2">
    <source>
        <dbReference type="ARBA" id="ARBA00022540"/>
    </source>
</evidence>
<proteinExistence type="inferred from homology"/>
<keyword evidence="5" id="KW-0648">Protein biosynthesis</keyword>
<evidence type="ECO:0000256" key="4">
    <source>
        <dbReference type="ARBA" id="ARBA00022737"/>
    </source>
</evidence>
<keyword evidence="1" id="KW-0963">Cytoplasm</keyword>
<evidence type="ECO:0000256" key="1">
    <source>
        <dbReference type="ARBA" id="ARBA00022490"/>
    </source>
</evidence>
<evidence type="ECO:0000313" key="10">
    <source>
        <dbReference type="EMBL" id="CAF3658242.1"/>
    </source>
</evidence>
<evidence type="ECO:0000256" key="6">
    <source>
        <dbReference type="ARBA" id="ARBA00038394"/>
    </source>
</evidence>
<dbReference type="InterPro" id="IPR015943">
    <property type="entry name" value="WD40/YVTN_repeat-like_dom_sf"/>
</dbReference>
<evidence type="ECO:0000256" key="7">
    <source>
        <dbReference type="ARBA" id="ARBA00040390"/>
    </source>
</evidence>
<dbReference type="PANTHER" id="PTHR19877">
    <property type="entry name" value="EUKARYOTIC TRANSLATION INITIATION FACTOR 3 SUBUNIT I"/>
    <property type="match status" value="1"/>
</dbReference>
<dbReference type="GO" id="GO:0003723">
    <property type="term" value="F:RNA binding"/>
    <property type="evidence" value="ECO:0007669"/>
    <property type="project" value="TreeGrafter"/>
</dbReference>
<dbReference type="Proteomes" id="UP000677228">
    <property type="component" value="Unassembled WGS sequence"/>
</dbReference>
<dbReference type="GO" id="GO:0071541">
    <property type="term" value="C:eukaryotic translation initiation factor 3 complex, eIF3m"/>
    <property type="evidence" value="ECO:0007669"/>
    <property type="project" value="TreeGrafter"/>
</dbReference>
<dbReference type="PANTHER" id="PTHR19877:SF1">
    <property type="entry name" value="EUKARYOTIC TRANSLATION INITIATION FACTOR 3 SUBUNIT I"/>
    <property type="match status" value="1"/>
</dbReference>
<dbReference type="InterPro" id="IPR001680">
    <property type="entry name" value="WD40_rpt"/>
</dbReference>
<keyword evidence="4" id="KW-0677">Repeat</keyword>
<keyword evidence="2" id="KW-0396">Initiation factor</keyword>
<name>A0A8S2D406_9BILA</name>
<dbReference type="PROSITE" id="PS50294">
    <property type="entry name" value="WD_REPEATS_REGION"/>
    <property type="match status" value="2"/>
</dbReference>
<feature type="repeat" description="WD" evidence="8">
    <location>
        <begin position="54"/>
        <end position="95"/>
    </location>
</feature>
<comment type="caution">
    <text evidence="9">The sequence shown here is derived from an EMBL/GenBank/DDBJ whole genome shotgun (WGS) entry which is preliminary data.</text>
</comment>
<sequence length="320" mass="36485">MIDKFEKSISLLMAHERSITKIRYNRKGDLLFSSGKDRAPSVWYSINGERLGSYNGHTGTVWCIDVNWDTTSFVSAAGDSTMKLWDVQTGQLKTNYTHEVPCRICAFSYDGTLVLYSSDESMGRPCELFVVDLKEGPSKRINVSLRHHRKVTGSLWGTLDEFIVTGHENGELVQWDMKAGEEARIEQPHTLQIMDLQTDKDLTLEILMHLKTYVTKRPINSAAISPIRDHVSRRGQEAIEVTQTLAQTGKFEARFFHLIFEEEFARGKGHFGPINNSLAFHPDGKRCVVLVEMFYASGGEDGFVRLQYFDPDYLEYHLAY</sequence>
<dbReference type="GO" id="GO:0002183">
    <property type="term" value="P:cytoplasmic translational initiation"/>
    <property type="evidence" value="ECO:0007669"/>
    <property type="project" value="TreeGrafter"/>
</dbReference>
<dbReference type="InterPro" id="IPR027525">
    <property type="entry name" value="eIF3i"/>
</dbReference>
<comment type="similarity">
    <text evidence="6">Belongs to the WD repeat STRAP family.</text>
</comment>
<evidence type="ECO:0000313" key="9">
    <source>
        <dbReference type="EMBL" id="CAF0873538.1"/>
    </source>
</evidence>
<dbReference type="PROSITE" id="PS50082">
    <property type="entry name" value="WD_REPEATS_2"/>
    <property type="match status" value="2"/>
</dbReference>
<dbReference type="Gene3D" id="2.130.10.10">
    <property type="entry name" value="YVTN repeat-like/Quinoprotein amine dehydrogenase"/>
    <property type="match status" value="1"/>
</dbReference>
<evidence type="ECO:0000256" key="3">
    <source>
        <dbReference type="ARBA" id="ARBA00022574"/>
    </source>
</evidence>
<evidence type="ECO:0000313" key="11">
    <source>
        <dbReference type="Proteomes" id="UP000677228"/>
    </source>
</evidence>
<dbReference type="Proteomes" id="UP000682733">
    <property type="component" value="Unassembled WGS sequence"/>
</dbReference>
<accession>A0A8S2D406</accession>
<dbReference type="EMBL" id="CAJNOK010002752">
    <property type="protein sequence ID" value="CAF0873538.1"/>
    <property type="molecule type" value="Genomic_DNA"/>
</dbReference>
<evidence type="ECO:0000256" key="8">
    <source>
        <dbReference type="PROSITE-ProRule" id="PRU00221"/>
    </source>
</evidence>
<protein>
    <recommendedName>
        <fullName evidence="7">Serine-threonine kinase receptor-associated protein</fullName>
    </recommendedName>
</protein>
<dbReference type="SUPFAM" id="SSF50978">
    <property type="entry name" value="WD40 repeat-like"/>
    <property type="match status" value="1"/>
</dbReference>
<dbReference type="InterPro" id="IPR036322">
    <property type="entry name" value="WD40_repeat_dom_sf"/>
</dbReference>